<dbReference type="AlphaFoldDB" id="A0A8R7UFJ3"/>
<evidence type="ECO:0000256" key="1">
    <source>
        <dbReference type="SAM" id="MobiDB-lite"/>
    </source>
</evidence>
<dbReference type="EnsemblPlants" id="TuG1812G0500001499.01.T01">
    <property type="protein sequence ID" value="TuG1812G0500001499.01.T01.cds452048"/>
    <property type="gene ID" value="TuG1812G0500001499.01"/>
</dbReference>
<name>A0A8R7UFJ3_TRIUA</name>
<dbReference type="Gramene" id="TuG1812G0500001499.01.T01">
    <property type="protein sequence ID" value="TuG1812G0500001499.01.T01.cds452048"/>
    <property type="gene ID" value="TuG1812G0500001499.01"/>
</dbReference>
<sequence>MQLPQANAVGVLSAPPLRPAPSTSHQPFHSVQIVRCLAHEQSMWTAIFPRRSFFHCDCRRFIYINGILP</sequence>
<feature type="region of interest" description="Disordered" evidence="1">
    <location>
        <begin position="1"/>
        <end position="25"/>
    </location>
</feature>
<reference evidence="2" key="3">
    <citation type="submission" date="2022-06" db="UniProtKB">
        <authorList>
            <consortium name="EnsemblPlants"/>
        </authorList>
    </citation>
    <scope>IDENTIFICATION</scope>
</reference>
<organism evidence="2 3">
    <name type="scientific">Triticum urartu</name>
    <name type="common">Red wild einkorn</name>
    <name type="synonym">Crithodium urartu</name>
    <dbReference type="NCBI Taxonomy" id="4572"/>
    <lineage>
        <taxon>Eukaryota</taxon>
        <taxon>Viridiplantae</taxon>
        <taxon>Streptophyta</taxon>
        <taxon>Embryophyta</taxon>
        <taxon>Tracheophyta</taxon>
        <taxon>Spermatophyta</taxon>
        <taxon>Magnoliopsida</taxon>
        <taxon>Liliopsida</taxon>
        <taxon>Poales</taxon>
        <taxon>Poaceae</taxon>
        <taxon>BOP clade</taxon>
        <taxon>Pooideae</taxon>
        <taxon>Triticodae</taxon>
        <taxon>Triticeae</taxon>
        <taxon>Triticinae</taxon>
        <taxon>Triticum</taxon>
    </lineage>
</organism>
<evidence type="ECO:0000313" key="2">
    <source>
        <dbReference type="EnsemblPlants" id="TuG1812G0500001499.01.T01.cds452048"/>
    </source>
</evidence>
<keyword evidence="3" id="KW-1185">Reference proteome</keyword>
<accession>A0A8R7UFJ3</accession>
<dbReference type="Proteomes" id="UP000015106">
    <property type="component" value="Chromosome 5"/>
</dbReference>
<protein>
    <submittedName>
        <fullName evidence="2">Uncharacterized protein</fullName>
    </submittedName>
</protein>
<proteinExistence type="predicted"/>
<reference evidence="2" key="2">
    <citation type="submission" date="2018-03" db="EMBL/GenBank/DDBJ databases">
        <title>The Triticum urartu genome reveals the dynamic nature of wheat genome evolution.</title>
        <authorList>
            <person name="Ling H."/>
            <person name="Ma B."/>
            <person name="Shi X."/>
            <person name="Liu H."/>
            <person name="Dong L."/>
            <person name="Sun H."/>
            <person name="Cao Y."/>
            <person name="Gao Q."/>
            <person name="Zheng S."/>
            <person name="Li Y."/>
            <person name="Yu Y."/>
            <person name="Du H."/>
            <person name="Qi M."/>
            <person name="Li Y."/>
            <person name="Yu H."/>
            <person name="Cui Y."/>
            <person name="Wang N."/>
            <person name="Chen C."/>
            <person name="Wu H."/>
            <person name="Zhao Y."/>
            <person name="Zhang J."/>
            <person name="Li Y."/>
            <person name="Zhou W."/>
            <person name="Zhang B."/>
            <person name="Hu W."/>
            <person name="Eijk M."/>
            <person name="Tang J."/>
            <person name="Witsenboer H."/>
            <person name="Zhao S."/>
            <person name="Li Z."/>
            <person name="Zhang A."/>
            <person name="Wang D."/>
            <person name="Liang C."/>
        </authorList>
    </citation>
    <scope>NUCLEOTIDE SEQUENCE [LARGE SCALE GENOMIC DNA]</scope>
    <source>
        <strain evidence="2">cv. G1812</strain>
    </source>
</reference>
<reference evidence="3" key="1">
    <citation type="journal article" date="2013" name="Nature">
        <title>Draft genome of the wheat A-genome progenitor Triticum urartu.</title>
        <authorList>
            <person name="Ling H.Q."/>
            <person name="Zhao S."/>
            <person name="Liu D."/>
            <person name="Wang J."/>
            <person name="Sun H."/>
            <person name="Zhang C."/>
            <person name="Fan H."/>
            <person name="Li D."/>
            <person name="Dong L."/>
            <person name="Tao Y."/>
            <person name="Gao C."/>
            <person name="Wu H."/>
            <person name="Li Y."/>
            <person name="Cui Y."/>
            <person name="Guo X."/>
            <person name="Zheng S."/>
            <person name="Wang B."/>
            <person name="Yu K."/>
            <person name="Liang Q."/>
            <person name="Yang W."/>
            <person name="Lou X."/>
            <person name="Chen J."/>
            <person name="Feng M."/>
            <person name="Jian J."/>
            <person name="Zhang X."/>
            <person name="Luo G."/>
            <person name="Jiang Y."/>
            <person name="Liu J."/>
            <person name="Wang Z."/>
            <person name="Sha Y."/>
            <person name="Zhang B."/>
            <person name="Wu H."/>
            <person name="Tang D."/>
            <person name="Shen Q."/>
            <person name="Xue P."/>
            <person name="Zou S."/>
            <person name="Wang X."/>
            <person name="Liu X."/>
            <person name="Wang F."/>
            <person name="Yang Y."/>
            <person name="An X."/>
            <person name="Dong Z."/>
            <person name="Zhang K."/>
            <person name="Zhang X."/>
            <person name="Luo M.C."/>
            <person name="Dvorak J."/>
            <person name="Tong Y."/>
            <person name="Wang J."/>
            <person name="Yang H."/>
            <person name="Li Z."/>
            <person name="Wang D."/>
            <person name="Zhang A."/>
            <person name="Wang J."/>
        </authorList>
    </citation>
    <scope>NUCLEOTIDE SEQUENCE</scope>
    <source>
        <strain evidence="3">cv. G1812</strain>
    </source>
</reference>
<evidence type="ECO:0000313" key="3">
    <source>
        <dbReference type="Proteomes" id="UP000015106"/>
    </source>
</evidence>